<evidence type="ECO:0000313" key="3">
    <source>
        <dbReference type="Proteomes" id="UP000075321"/>
    </source>
</evidence>
<comment type="caution">
    <text evidence="2">The sequence shown here is derived from an EMBL/GenBank/DDBJ whole genome shotgun (WGS) entry which is preliminary data.</text>
</comment>
<keyword evidence="1" id="KW-0472">Membrane</keyword>
<dbReference type="OrthoDB" id="382158at2157"/>
<dbReference type="RefSeq" id="WP_066380658.1">
    <property type="nucleotide sequence ID" value="NZ_LTAZ01000004.1"/>
</dbReference>
<reference evidence="2 3" key="1">
    <citation type="submission" date="2016-02" db="EMBL/GenBank/DDBJ databases">
        <title>Genome sequence of Halalkalicoccus paucihalophilus DSM 24557.</title>
        <authorList>
            <person name="Poehlein A."/>
            <person name="Daniel R."/>
        </authorList>
    </citation>
    <scope>NUCLEOTIDE SEQUENCE [LARGE SCALE GENOMIC DNA]</scope>
    <source>
        <strain evidence="2 3">DSM 24557</strain>
    </source>
</reference>
<name>A0A151AES4_9EURY</name>
<accession>A0A151AES4</accession>
<evidence type="ECO:0000256" key="1">
    <source>
        <dbReference type="SAM" id="Phobius"/>
    </source>
</evidence>
<dbReference type="EMBL" id="LTAZ01000004">
    <property type="protein sequence ID" value="KYH26161.1"/>
    <property type="molecule type" value="Genomic_DNA"/>
</dbReference>
<gene>
    <name evidence="2" type="ORF">HAPAU_12550</name>
</gene>
<dbReference type="AlphaFoldDB" id="A0A151AES4"/>
<evidence type="ECO:0000313" key="2">
    <source>
        <dbReference type="EMBL" id="KYH26161.1"/>
    </source>
</evidence>
<protein>
    <submittedName>
        <fullName evidence="2">Uncharacterized protein</fullName>
    </submittedName>
</protein>
<keyword evidence="1" id="KW-0812">Transmembrane</keyword>
<dbReference type="PATRIC" id="fig|1008153.3.peg.1264"/>
<keyword evidence="1" id="KW-1133">Transmembrane helix</keyword>
<sequence>MADFRRILGDSSGQTDTAVTLTAGSIVAGFGLNAFAFAMGFGSLAVLVVGTVVAADLFFAGWWLVVNALVLVVRIALAEGPYSQ</sequence>
<dbReference type="Proteomes" id="UP000075321">
    <property type="component" value="Unassembled WGS sequence"/>
</dbReference>
<organism evidence="2 3">
    <name type="scientific">Halalkalicoccus paucihalophilus</name>
    <dbReference type="NCBI Taxonomy" id="1008153"/>
    <lineage>
        <taxon>Archaea</taxon>
        <taxon>Methanobacteriati</taxon>
        <taxon>Methanobacteriota</taxon>
        <taxon>Stenosarchaea group</taxon>
        <taxon>Halobacteria</taxon>
        <taxon>Halobacteriales</taxon>
        <taxon>Halococcaceae</taxon>
        <taxon>Halalkalicoccus</taxon>
    </lineage>
</organism>
<keyword evidence="3" id="KW-1185">Reference proteome</keyword>
<proteinExistence type="predicted"/>
<feature type="transmembrane region" description="Helical" evidence="1">
    <location>
        <begin position="21"/>
        <end position="54"/>
    </location>
</feature>